<dbReference type="PROSITE" id="PS51257">
    <property type="entry name" value="PROKAR_LIPOPROTEIN"/>
    <property type="match status" value="1"/>
</dbReference>
<reference evidence="2" key="3">
    <citation type="submission" date="2021-06" db="EMBL/GenBank/DDBJ databases">
        <title>Updating the genus Pseudomonas: Description of 43 new species and partition of the Pseudomonas putida group.</title>
        <authorList>
            <person name="Girard L."/>
            <person name="Lood C."/>
            <person name="Vandamme P."/>
            <person name="Rokni-Zadeh H."/>
            <person name="Van Noort V."/>
            <person name="Hofte M."/>
            <person name="Lavigne R."/>
            <person name="De Mot R."/>
        </authorList>
    </citation>
    <scope>NUCLEOTIDE SEQUENCE</scope>
    <source>
        <strain evidence="2">SWRI10</strain>
    </source>
</reference>
<dbReference type="Proteomes" id="UP000599879">
    <property type="component" value="Unassembled WGS sequence"/>
</dbReference>
<evidence type="ECO:0008006" key="3">
    <source>
        <dbReference type="Google" id="ProtNLM"/>
    </source>
</evidence>
<dbReference type="SUPFAM" id="SSF82185">
    <property type="entry name" value="Histone H3 K4-specific methyltransferase SET7/9 N-terminal domain"/>
    <property type="match status" value="2"/>
</dbReference>
<evidence type="ECO:0000313" key="2">
    <source>
        <dbReference type="EMBL" id="MBV4535779.1"/>
    </source>
</evidence>
<organism evidence="1">
    <name type="scientific">Pseudomonas urmiensis</name>
    <dbReference type="NCBI Taxonomy" id="2745493"/>
    <lineage>
        <taxon>Bacteria</taxon>
        <taxon>Pseudomonadati</taxon>
        <taxon>Pseudomonadota</taxon>
        <taxon>Gammaproteobacteria</taxon>
        <taxon>Pseudomonadales</taxon>
        <taxon>Pseudomonadaceae</taxon>
        <taxon>Pseudomonas</taxon>
    </lineage>
</organism>
<gene>
    <name evidence="2" type="ORF">HU737_007310</name>
    <name evidence="1" type="ORF">HU737_04745</name>
</gene>
<dbReference type="AlphaFoldDB" id="A0A923FW29"/>
<reference evidence="1" key="2">
    <citation type="submission" date="2020-07" db="EMBL/GenBank/DDBJ databases">
        <authorList>
            <person name="Lood C."/>
            <person name="Girard L."/>
        </authorList>
    </citation>
    <scope>NUCLEOTIDE SEQUENCE</scope>
    <source>
        <strain evidence="1">SWRI10</strain>
    </source>
</reference>
<proteinExistence type="predicted"/>
<dbReference type="EMBL" id="JABWRE010000002">
    <property type="protein sequence ID" value="MBC3439980.1"/>
    <property type="molecule type" value="Genomic_DNA"/>
</dbReference>
<name>A0A923FW29_9PSED</name>
<dbReference type="Gene3D" id="3.90.930.1">
    <property type="match status" value="1"/>
</dbReference>
<sequence>MNKEILVSSNARRCLALSAITLACLNLAGCFSEEIDARQTHEIQGLLYKIHAEDPFTGRVLNYPISVLGLFNVGTCAADFKKGLPDGEMRCSDNAGTLIASGEFKAGKRDGKEEKFDAKTGKKTAVGHWKNGLQDGVQEQFNPQNGERVLEVHYSAGKKQGRERAWDNQGDQLIAQLEWDNGLQSGFDNRGTQHRTYLDGKQHGPQKEYSIDGSRFYVAREENYDNGVMHGVQKRIDARGNVTELSVFEHDKLRTRTVDEYNYSGQHVHHVSRVALKEDVNRFIASDLSNDGEEQYWDDQGNLIRQLQWRNGQLLSATATVWVGGRQESQFQGIGRDSYEPTQQDVLKHGQERLFSDNGELQAVIFWNAGSVNQILVSLPPDQRNQYPGKMGLFDGNEFWGSPVQADPDFSKPSRYNAGFATRYEQLVDIPAPGQPMQASNVPASAQAAAAPVAATSNDQDSCVQRKVDAVHAEDPDALIRADMLEEFEQDCL</sequence>
<comment type="caution">
    <text evidence="1">The sequence shown here is derived from an EMBL/GenBank/DDBJ whole genome shotgun (WGS) entry which is preliminary data.</text>
</comment>
<reference evidence="1" key="1">
    <citation type="journal article" date="2020" name="Microorganisms">
        <title>Reliable Identification of Environmental Pseudomonas Isolates Using the rpoD Gene.</title>
        <authorList>
            <consortium name="The Broad Institute Genome Sequencing Platform"/>
            <person name="Girard L."/>
            <person name="Lood C."/>
            <person name="Rokni-Zadeh H."/>
            <person name="van Noort V."/>
            <person name="Lavigne R."/>
            <person name="De Mot R."/>
        </authorList>
    </citation>
    <scope>NUCLEOTIDE SEQUENCE</scope>
    <source>
        <strain evidence="1">SWRI10</strain>
    </source>
</reference>
<dbReference type="EMBL" id="JABWRE020000001">
    <property type="protein sequence ID" value="MBV4535779.1"/>
    <property type="molecule type" value="Genomic_DNA"/>
</dbReference>
<evidence type="ECO:0000313" key="1">
    <source>
        <dbReference type="EMBL" id="MBC3439980.1"/>
    </source>
</evidence>
<accession>A0A923FW29</accession>
<dbReference type="RefSeq" id="WP_186553548.1">
    <property type="nucleotide sequence ID" value="NZ_JABWRE020000001.1"/>
</dbReference>
<protein>
    <recommendedName>
        <fullName evidence="3">Antitoxin component YwqK of the YwqJK toxin-antitoxin module</fullName>
    </recommendedName>
</protein>
<dbReference type="Gene3D" id="2.20.110.10">
    <property type="entry name" value="Histone H3 K4-specific methyltransferase SET7/9 N-terminal domain"/>
    <property type="match status" value="1"/>
</dbReference>